<dbReference type="EMBL" id="FZOT01000001">
    <property type="protein sequence ID" value="SNS19921.1"/>
    <property type="molecule type" value="Genomic_DNA"/>
</dbReference>
<keyword evidence="4" id="KW-1185">Reference proteome</keyword>
<keyword evidence="1" id="KW-1133">Transmembrane helix</keyword>
<dbReference type="InterPro" id="IPR013766">
    <property type="entry name" value="Thioredoxin_domain"/>
</dbReference>
<dbReference type="AlphaFoldDB" id="A0A239CJP9"/>
<evidence type="ECO:0000256" key="1">
    <source>
        <dbReference type="SAM" id="Phobius"/>
    </source>
</evidence>
<dbReference type="PROSITE" id="PS51352">
    <property type="entry name" value="THIOREDOXIN_2"/>
    <property type="match status" value="1"/>
</dbReference>
<protein>
    <submittedName>
        <fullName evidence="3">Cytochrome oxidase Cu insertion factor, SCO1/SenC/PrrC family</fullName>
    </submittedName>
</protein>
<sequence>MEENKQNGKAKANGRWKMLAILAVCAAPLIASYLTYYVIKPQGRTNYGELIDPRQHPQPTMKAKTLDGSPVDLAAYKGKWQMLQAGPAQCDDACRKHLHDMRQLRLAQGKDMDRIERVWLITDEQPVETILIREYDGTHMLRAPAEQIKAWLPADAGTTYADHVYLIDPLGNLMMRFPKDADPNRMKKDIAKLLKASRIG</sequence>
<proteinExistence type="predicted"/>
<feature type="domain" description="Thioredoxin" evidence="2">
    <location>
        <begin position="52"/>
        <end position="195"/>
    </location>
</feature>
<gene>
    <name evidence="3" type="ORF">SAMN06265795_101482</name>
</gene>
<organism evidence="3 4">
    <name type="scientific">Noviherbaspirillum humi</name>
    <dbReference type="NCBI Taxonomy" id="1688639"/>
    <lineage>
        <taxon>Bacteria</taxon>
        <taxon>Pseudomonadati</taxon>
        <taxon>Pseudomonadota</taxon>
        <taxon>Betaproteobacteria</taxon>
        <taxon>Burkholderiales</taxon>
        <taxon>Oxalobacteraceae</taxon>
        <taxon>Noviherbaspirillum</taxon>
    </lineage>
</organism>
<feature type="transmembrane region" description="Helical" evidence="1">
    <location>
        <begin position="20"/>
        <end position="39"/>
    </location>
</feature>
<dbReference type="Proteomes" id="UP000198284">
    <property type="component" value="Unassembled WGS sequence"/>
</dbReference>
<keyword evidence="1" id="KW-0472">Membrane</keyword>
<evidence type="ECO:0000313" key="3">
    <source>
        <dbReference type="EMBL" id="SNS19921.1"/>
    </source>
</evidence>
<dbReference type="SUPFAM" id="SSF52833">
    <property type="entry name" value="Thioredoxin-like"/>
    <property type="match status" value="1"/>
</dbReference>
<keyword evidence="1" id="KW-0812">Transmembrane</keyword>
<evidence type="ECO:0000259" key="2">
    <source>
        <dbReference type="PROSITE" id="PS51352"/>
    </source>
</evidence>
<name>A0A239CJP9_9BURK</name>
<accession>A0A239CJP9</accession>
<dbReference type="InterPro" id="IPR036249">
    <property type="entry name" value="Thioredoxin-like_sf"/>
</dbReference>
<evidence type="ECO:0000313" key="4">
    <source>
        <dbReference type="Proteomes" id="UP000198284"/>
    </source>
</evidence>
<dbReference type="Gene3D" id="3.40.30.10">
    <property type="entry name" value="Glutaredoxin"/>
    <property type="match status" value="1"/>
</dbReference>
<reference evidence="3 4" key="1">
    <citation type="submission" date="2017-06" db="EMBL/GenBank/DDBJ databases">
        <authorList>
            <person name="Kim H.J."/>
            <person name="Triplett B.A."/>
        </authorList>
    </citation>
    <scope>NUCLEOTIDE SEQUENCE [LARGE SCALE GENOMIC DNA]</scope>
    <source>
        <strain evidence="3 4">U15</strain>
    </source>
</reference>